<name>A0ACC2WMD0_9TREE</name>
<dbReference type="EMBL" id="JASBWR010000003">
    <property type="protein sequence ID" value="KAJ9112899.1"/>
    <property type="molecule type" value="Genomic_DNA"/>
</dbReference>
<evidence type="ECO:0000313" key="1">
    <source>
        <dbReference type="EMBL" id="KAJ9112899.1"/>
    </source>
</evidence>
<gene>
    <name evidence="1" type="ORF">QFC19_000454</name>
</gene>
<protein>
    <submittedName>
        <fullName evidence="1">Uncharacterized protein</fullName>
    </submittedName>
</protein>
<organism evidence="1 2">
    <name type="scientific">Naganishia cerealis</name>
    <dbReference type="NCBI Taxonomy" id="610337"/>
    <lineage>
        <taxon>Eukaryota</taxon>
        <taxon>Fungi</taxon>
        <taxon>Dikarya</taxon>
        <taxon>Basidiomycota</taxon>
        <taxon>Agaricomycotina</taxon>
        <taxon>Tremellomycetes</taxon>
        <taxon>Filobasidiales</taxon>
        <taxon>Filobasidiaceae</taxon>
        <taxon>Naganishia</taxon>
    </lineage>
</organism>
<dbReference type="Proteomes" id="UP001241377">
    <property type="component" value="Unassembled WGS sequence"/>
</dbReference>
<accession>A0ACC2WMD0</accession>
<evidence type="ECO:0000313" key="2">
    <source>
        <dbReference type="Proteomes" id="UP001241377"/>
    </source>
</evidence>
<proteinExistence type="predicted"/>
<sequence length="1814" mass="199138">MSNHAFPILYSGDTDDDDDDETDTTHTMTTPMQVDVQEIDEGLYSRQLYVLGHEAMRKMADSRVLVVGMKGLGVEIAKNVVLAGVKEVGVWDEGLVQVEDLGTQFFLREADIGKPRASVTGPRLAELNSYVPVHVVTGHDELSMEVVKDYQVVVLTDTPLAKQLEINDYCHANGIRFLSADVRGLFGSAFNDFGSEFTCVDPTGEQPLTGMIASIDRDAEGMVTGLEETRHGLEDGDYVTFSEVKGMTELNGCEPRKVTVKGPYTFSIGDTSNLSDYVSGGIFTQVKMPKIIKFKSLRESLKEPELFITDFAKFDRPATLHVGFQALAAFVDKHGRLPRPRHPHDAKGLIEFAKQIAKDAGVEEPLDEKVLTELAYQASGEVSPMVAVIGGFVAQEVLKACSAKFHPMLQNMYFDSLESLPAQLPTEDDCQPINSRYDSQIAVFGAKFQQKINTMRQFLVGSGAIGCEMLKNWSMMGLGSAGQGIIHVTDLDTIEKSNLNRQFLFRPKDVGKFKAESAAAAVIEMNPELKDRIVAHQDRVGVETENVYGDDFFAQIDGVTNALDNVAARQYMDRRCVFYQKPLLESGTLGTKANTQVVIPFLTESYSSSQDPPEKSIPSCTVKNFPNAIEHTIQWAREKFDEFFVNPPTNVNLYLSAPNFVQQLKASGQQLDQLKTVRKYLVTDRPRSFEECIEWARLRFEDDYVNEIKQLLYNLPKDQITSTGQPFWSGPKRAPDPLQFDINDPTHFEYLVAAANLHAFNYGLKGDRDPAVFKRVVDGMKIPEFQPRVAKIQVRDDEPVTNEPADGEAAEEDVNSILSNLPQPSDLAGFRLNPVGFEKDDDSNHHIEFIAAASNLRAMNYSITTADKHKTKFIAGKIIPAIATTTALAVGLVCLELYKIIDGKNKLDDYKNGFVNLALPFFGFSEPIAAAKNKYGDTEWTIWDRFDIPGNPTLQEMIDWFKNEHKLEVSMVSSGVSMLWSSFTPAAKSKERLPMRMSTLIETVSKKPIEPWVKNVIVEIMADDEEGEDVESTPSLLPLLQSNHHAQHFSIPPDPALAYPHFNTYRLAPQALQTTSFPLPADHHAGFPSLEAGRVIGWKEAKARAIFEVLKCGTKPDQVVFVDNEGKVVSVEFKQQAEGGDGPEERGAVVAEYVVAWPRSAGVGTGSVAEGEMEQDQEDQGEEYPFLLQAVVPVYDTSAESPPAEPIGCRCVVSRTLRIEALAPASTTSTTSPIGGPGVTKKHDVQFQLAGVFIPFPSSHGAMTATTNGRLGVEWCAQAGEAASYVRWVTSDVPPGREGVGNGRWLIGGNERFRPFPPLAVASSSAAMENIPGQQQHHAQEAGEDRSEKQREEPRAAEYPFSWTQTKDSVTVTFDLAFRPSSTTTTTATTTFDPNRDMILHLTPHTLDLRFPFRPEGNEAHFTPSQRMFFGVLEAQQGRRDWWDAIDKEGSTWLFEWVSREEGRGRVVIELVKRNEGVKWASVFAPLQRTGTADALDGYDNANDDDDDEGDGMTMEEMDIDVPETMTQEQLDASRAGLEQWHATVAEINNSNDGLNRYAGLGSQQMSSLMREQMEDEDLVEFDDDPAFSGHVGGEPIISGGGGRGAAGAGEQGGKVGTSMVFTSVSSPRGEKSGWTVVGPAVADEQPVWVLSTEITNDAGPSVILKSHVDGQLFVPPRSLTGSWTHRSTNPALSFVLASKRDTQYVHHLHPSTTTTTTTTTTESDDPGATVIAFEARQPNGMGGNAYVYWPVGVNGPGEKTKSGKNAATEGRQSVVKFGEAGAGPLLGISSVVVEGQIVVVGLCERQLVVLQGL</sequence>
<comment type="caution">
    <text evidence="1">The sequence shown here is derived from an EMBL/GenBank/DDBJ whole genome shotgun (WGS) entry which is preliminary data.</text>
</comment>
<keyword evidence="2" id="KW-1185">Reference proteome</keyword>
<reference evidence="1" key="1">
    <citation type="submission" date="2023-04" db="EMBL/GenBank/DDBJ databases">
        <title>Draft Genome sequencing of Naganishia species isolated from polar environments using Oxford Nanopore Technology.</title>
        <authorList>
            <person name="Leo P."/>
            <person name="Venkateswaran K."/>
        </authorList>
    </citation>
    <scope>NUCLEOTIDE SEQUENCE</scope>
    <source>
        <strain evidence="1">MNA-CCFEE 5261</strain>
    </source>
</reference>